<keyword evidence="4 9" id="KW-0812">Transmembrane</keyword>
<dbReference type="Pfam" id="PF00664">
    <property type="entry name" value="ABC_membrane"/>
    <property type="match status" value="1"/>
</dbReference>
<evidence type="ECO:0000256" key="8">
    <source>
        <dbReference type="ARBA" id="ARBA00023136"/>
    </source>
</evidence>
<dbReference type="PANTHER" id="PTHR43394:SF1">
    <property type="entry name" value="ATP-BINDING CASSETTE SUB-FAMILY B MEMBER 10, MITOCHONDRIAL"/>
    <property type="match status" value="1"/>
</dbReference>
<evidence type="ECO:0000256" key="1">
    <source>
        <dbReference type="ARBA" id="ARBA00004651"/>
    </source>
</evidence>
<evidence type="ECO:0000256" key="3">
    <source>
        <dbReference type="ARBA" id="ARBA00022475"/>
    </source>
</evidence>
<dbReference type="GO" id="GO:0016887">
    <property type="term" value="F:ATP hydrolysis activity"/>
    <property type="evidence" value="ECO:0007669"/>
    <property type="project" value="InterPro"/>
</dbReference>
<dbReference type="InterPro" id="IPR017871">
    <property type="entry name" value="ABC_transporter-like_CS"/>
</dbReference>
<dbReference type="AlphaFoldDB" id="A0A2H0R523"/>
<keyword evidence="5" id="KW-0547">Nucleotide-binding</keyword>
<evidence type="ECO:0000256" key="4">
    <source>
        <dbReference type="ARBA" id="ARBA00022692"/>
    </source>
</evidence>
<comment type="caution">
    <text evidence="12">The sequence shown here is derived from an EMBL/GenBank/DDBJ whole genome shotgun (WGS) entry which is preliminary data.</text>
</comment>
<dbReference type="SUPFAM" id="SSF90123">
    <property type="entry name" value="ABC transporter transmembrane region"/>
    <property type="match status" value="1"/>
</dbReference>
<feature type="transmembrane region" description="Helical" evidence="9">
    <location>
        <begin position="275"/>
        <end position="303"/>
    </location>
</feature>
<feature type="transmembrane region" description="Helical" evidence="9">
    <location>
        <begin position="24"/>
        <end position="49"/>
    </location>
</feature>
<keyword evidence="6" id="KW-0067">ATP-binding</keyword>
<dbReference type="PROSITE" id="PS00211">
    <property type="entry name" value="ABC_TRANSPORTER_1"/>
    <property type="match status" value="1"/>
</dbReference>
<dbReference type="InterPro" id="IPR027417">
    <property type="entry name" value="P-loop_NTPase"/>
</dbReference>
<evidence type="ECO:0000313" key="13">
    <source>
        <dbReference type="Proteomes" id="UP000230232"/>
    </source>
</evidence>
<dbReference type="Gene3D" id="3.40.50.300">
    <property type="entry name" value="P-loop containing nucleotide triphosphate hydrolases"/>
    <property type="match status" value="1"/>
</dbReference>
<dbReference type="GO" id="GO:0015421">
    <property type="term" value="F:ABC-type oligopeptide transporter activity"/>
    <property type="evidence" value="ECO:0007669"/>
    <property type="project" value="TreeGrafter"/>
</dbReference>
<gene>
    <name evidence="12" type="ORF">COV31_00100</name>
</gene>
<comment type="subcellular location">
    <subcellularLocation>
        <location evidence="1">Cell membrane</location>
        <topology evidence="1">Multi-pass membrane protein</topology>
    </subcellularLocation>
</comment>
<dbReference type="Gene3D" id="1.20.1560.10">
    <property type="entry name" value="ABC transporter type 1, transmembrane domain"/>
    <property type="match status" value="1"/>
</dbReference>
<feature type="transmembrane region" description="Helical" evidence="9">
    <location>
        <begin position="83"/>
        <end position="106"/>
    </location>
</feature>
<dbReference type="InterPro" id="IPR003593">
    <property type="entry name" value="AAA+_ATPase"/>
</dbReference>
<keyword evidence="3" id="KW-1003">Cell membrane</keyword>
<evidence type="ECO:0000256" key="9">
    <source>
        <dbReference type="SAM" id="Phobius"/>
    </source>
</evidence>
<feature type="transmembrane region" description="Helical" evidence="9">
    <location>
        <begin position="180"/>
        <end position="201"/>
    </location>
</feature>
<dbReference type="GO" id="GO:0005886">
    <property type="term" value="C:plasma membrane"/>
    <property type="evidence" value="ECO:0007669"/>
    <property type="project" value="UniProtKB-SubCell"/>
</dbReference>
<keyword evidence="2" id="KW-0813">Transport</keyword>
<dbReference type="PROSITE" id="PS50893">
    <property type="entry name" value="ABC_TRANSPORTER_2"/>
    <property type="match status" value="1"/>
</dbReference>
<dbReference type="PROSITE" id="PS50929">
    <property type="entry name" value="ABC_TM1F"/>
    <property type="match status" value="1"/>
</dbReference>
<evidence type="ECO:0000259" key="10">
    <source>
        <dbReference type="PROSITE" id="PS50893"/>
    </source>
</evidence>
<dbReference type="InterPro" id="IPR036640">
    <property type="entry name" value="ABC1_TM_sf"/>
</dbReference>
<accession>A0A2H0R523</accession>
<reference evidence="12 13" key="1">
    <citation type="submission" date="2017-09" db="EMBL/GenBank/DDBJ databases">
        <title>Depth-based differentiation of microbial function through sediment-hosted aquifers and enrichment of novel symbionts in the deep terrestrial subsurface.</title>
        <authorList>
            <person name="Probst A.J."/>
            <person name="Ladd B."/>
            <person name="Jarett J.K."/>
            <person name="Geller-Mcgrath D.E."/>
            <person name="Sieber C.M."/>
            <person name="Emerson J.B."/>
            <person name="Anantharaman K."/>
            <person name="Thomas B.C."/>
            <person name="Malmstrom R."/>
            <person name="Stieglmeier M."/>
            <person name="Klingl A."/>
            <person name="Woyke T."/>
            <person name="Ryan C.M."/>
            <person name="Banfield J.F."/>
        </authorList>
    </citation>
    <scope>NUCLEOTIDE SEQUENCE [LARGE SCALE GENOMIC DNA]</scope>
    <source>
        <strain evidence="12">CG10_big_fil_rev_8_21_14_0_10_46_23</strain>
    </source>
</reference>
<feature type="domain" description="ABC transmembrane type-1" evidence="11">
    <location>
        <begin position="63"/>
        <end position="322"/>
    </location>
</feature>
<evidence type="ECO:0000256" key="6">
    <source>
        <dbReference type="ARBA" id="ARBA00022840"/>
    </source>
</evidence>
<dbReference type="EMBL" id="PCXO01000003">
    <property type="protein sequence ID" value="PIR41628.1"/>
    <property type="molecule type" value="Genomic_DNA"/>
</dbReference>
<protein>
    <recommendedName>
        <fullName evidence="14">ABC transporter ATP-binding protein</fullName>
    </recommendedName>
</protein>
<sequence>MDLNKIITIARLAKKAFGRYKLKILYMASLGFVGGLMGGIGIGAIIPLFSFVANKQSDSTDNISRAIENFFGILHLEYNLTTLIVLISLLFIIKAAFTFFASYISAKITADYEREMRNTLFKKTLGASWPYLLEQKVGHLETILITDTSKSSGILDLLSGAILISTSLLAYSFVAINISVAITLVTLGSGVVLFFILKPLLYKIRKISQRWADSSKLVTSQVSEYIIGSKTIKTLAVENRVIAKIQKHFDELREARVKLVVYGSLQTSFQEPVSLILIAGLFAFSYLSPGFQFASFIAVIYLVQKMFSFMQSIQGRLNGINETVPFLKAVTDYEERTSHFIENSGNNSIKFKFNESVRFNNIRFSYANNKDVLSDVSFEIRKGETVGLIGPSGTGKTTLADLLLKLFRPTEGKILTDGIDVSDIDTHSWRSNIGYVSQDIFLLSDTIRNNIGFYDPNISDRDIEVAAKMANIYDVIQEQPDKLSSVVGERGLKLSAGQRQRIVLARALVHKPKILVLDEATSALDNESEALIQKALENLKGKITILIIAHRLSTVMNCDKLIALENGKIVEQGSPRELLMDKNSYFYKTYNTGKD</sequence>
<evidence type="ECO:0000256" key="5">
    <source>
        <dbReference type="ARBA" id="ARBA00022741"/>
    </source>
</evidence>
<feature type="domain" description="ABC transporter" evidence="10">
    <location>
        <begin position="357"/>
        <end position="591"/>
    </location>
</feature>
<keyword evidence="8 9" id="KW-0472">Membrane</keyword>
<organism evidence="12 13">
    <name type="scientific">Candidatus Yanofskybacteria bacterium CG10_big_fil_rev_8_21_14_0_10_46_23</name>
    <dbReference type="NCBI Taxonomy" id="1975098"/>
    <lineage>
        <taxon>Bacteria</taxon>
        <taxon>Candidatus Yanofskyibacteriota</taxon>
    </lineage>
</organism>
<dbReference type="Pfam" id="PF00005">
    <property type="entry name" value="ABC_tran"/>
    <property type="match status" value="1"/>
</dbReference>
<evidence type="ECO:0000256" key="2">
    <source>
        <dbReference type="ARBA" id="ARBA00022448"/>
    </source>
</evidence>
<evidence type="ECO:0000256" key="7">
    <source>
        <dbReference type="ARBA" id="ARBA00022989"/>
    </source>
</evidence>
<dbReference type="SMART" id="SM00382">
    <property type="entry name" value="AAA"/>
    <property type="match status" value="1"/>
</dbReference>
<dbReference type="SUPFAM" id="SSF52540">
    <property type="entry name" value="P-loop containing nucleoside triphosphate hydrolases"/>
    <property type="match status" value="1"/>
</dbReference>
<evidence type="ECO:0008006" key="14">
    <source>
        <dbReference type="Google" id="ProtNLM"/>
    </source>
</evidence>
<dbReference type="Proteomes" id="UP000230232">
    <property type="component" value="Unassembled WGS sequence"/>
</dbReference>
<name>A0A2H0R523_9BACT</name>
<feature type="transmembrane region" description="Helical" evidence="9">
    <location>
        <begin position="154"/>
        <end position="174"/>
    </location>
</feature>
<dbReference type="FunFam" id="3.40.50.300:FF:000299">
    <property type="entry name" value="ABC transporter ATP-binding protein/permease"/>
    <property type="match status" value="1"/>
</dbReference>
<dbReference type="InterPro" id="IPR039421">
    <property type="entry name" value="Type_1_exporter"/>
</dbReference>
<evidence type="ECO:0000313" key="12">
    <source>
        <dbReference type="EMBL" id="PIR41628.1"/>
    </source>
</evidence>
<evidence type="ECO:0000259" key="11">
    <source>
        <dbReference type="PROSITE" id="PS50929"/>
    </source>
</evidence>
<keyword evidence="7 9" id="KW-1133">Transmembrane helix</keyword>
<dbReference type="PANTHER" id="PTHR43394">
    <property type="entry name" value="ATP-DEPENDENT PERMEASE MDL1, MITOCHONDRIAL"/>
    <property type="match status" value="1"/>
</dbReference>
<dbReference type="InterPro" id="IPR011527">
    <property type="entry name" value="ABC1_TM_dom"/>
</dbReference>
<dbReference type="InterPro" id="IPR003439">
    <property type="entry name" value="ABC_transporter-like_ATP-bd"/>
</dbReference>
<dbReference type="GO" id="GO:0005524">
    <property type="term" value="F:ATP binding"/>
    <property type="evidence" value="ECO:0007669"/>
    <property type="project" value="UniProtKB-KW"/>
</dbReference>
<proteinExistence type="predicted"/>